<dbReference type="PANTHER" id="PTHR46513:SF13">
    <property type="entry name" value="EGF-LIKE DOMAIN-CONTAINING PROTEIN"/>
    <property type="match status" value="1"/>
</dbReference>
<evidence type="ECO:0000256" key="1">
    <source>
        <dbReference type="SAM" id="MobiDB-lite"/>
    </source>
</evidence>
<dbReference type="SMART" id="SM00135">
    <property type="entry name" value="LY"/>
    <property type="match status" value="5"/>
</dbReference>
<feature type="compositionally biased region" description="Basic and acidic residues" evidence="1">
    <location>
        <begin position="517"/>
        <end position="527"/>
    </location>
</feature>
<feature type="region of interest" description="Disordered" evidence="1">
    <location>
        <begin position="516"/>
        <end position="539"/>
    </location>
</feature>
<dbReference type="SUPFAM" id="SSF63825">
    <property type="entry name" value="YWTD domain"/>
    <property type="match status" value="1"/>
</dbReference>
<evidence type="ECO:0000256" key="2">
    <source>
        <dbReference type="SAM" id="Phobius"/>
    </source>
</evidence>
<keyword evidence="2" id="KW-0472">Membrane</keyword>
<organism evidence="3 4">
    <name type="scientific">Blastopirellula marina</name>
    <dbReference type="NCBI Taxonomy" id="124"/>
    <lineage>
        <taxon>Bacteria</taxon>
        <taxon>Pseudomonadati</taxon>
        <taxon>Planctomycetota</taxon>
        <taxon>Planctomycetia</taxon>
        <taxon>Pirellulales</taxon>
        <taxon>Pirellulaceae</taxon>
        <taxon>Blastopirellula</taxon>
    </lineage>
</organism>
<accession>A0A2S8FUU1</accession>
<dbReference type="RefSeq" id="WP_105329240.1">
    <property type="nucleotide sequence ID" value="NZ_PUHY01000006.1"/>
</dbReference>
<reference evidence="3 4" key="1">
    <citation type="submission" date="2018-02" db="EMBL/GenBank/DDBJ databases">
        <title>Comparative genomes isolates from brazilian mangrove.</title>
        <authorList>
            <person name="Araujo J.E."/>
            <person name="Taketani R.G."/>
            <person name="Silva M.C.P."/>
            <person name="Loureco M.V."/>
            <person name="Andreote F.D."/>
        </authorList>
    </citation>
    <scope>NUCLEOTIDE SEQUENCE [LARGE SCALE GENOMIC DNA]</scope>
    <source>
        <strain evidence="3 4">Hex-1 MGV</strain>
    </source>
</reference>
<protein>
    <recommendedName>
        <fullName evidence="5">ResB-like domain-containing protein</fullName>
    </recommendedName>
</protein>
<comment type="caution">
    <text evidence="3">The sequence shown here is derived from an EMBL/GenBank/DDBJ whole genome shotgun (WGS) entry which is preliminary data.</text>
</comment>
<dbReference type="InterPro" id="IPR011042">
    <property type="entry name" value="6-blade_b-propeller_TolB-like"/>
</dbReference>
<dbReference type="AlphaFoldDB" id="A0A2S8FUU1"/>
<feature type="transmembrane region" description="Helical" evidence="2">
    <location>
        <begin position="65"/>
        <end position="86"/>
    </location>
</feature>
<dbReference type="Gene3D" id="2.120.10.30">
    <property type="entry name" value="TolB, C-terminal domain"/>
    <property type="match status" value="1"/>
</dbReference>
<feature type="transmembrane region" description="Helical" evidence="2">
    <location>
        <begin position="994"/>
        <end position="1016"/>
    </location>
</feature>
<name>A0A2S8FUU1_9BACT</name>
<evidence type="ECO:0008006" key="5">
    <source>
        <dbReference type="Google" id="ProtNLM"/>
    </source>
</evidence>
<dbReference type="InterPro" id="IPR000033">
    <property type="entry name" value="LDLR_classB_rpt"/>
</dbReference>
<evidence type="ECO:0000313" key="3">
    <source>
        <dbReference type="EMBL" id="PQO35951.1"/>
    </source>
</evidence>
<evidence type="ECO:0000313" key="4">
    <source>
        <dbReference type="Proteomes" id="UP000238322"/>
    </source>
</evidence>
<keyword evidence="2" id="KW-1133">Transmembrane helix</keyword>
<dbReference type="InterPro" id="IPR050778">
    <property type="entry name" value="Cueball_EGF_LRP_Nidogen"/>
</dbReference>
<dbReference type="EMBL" id="PUHY01000006">
    <property type="protein sequence ID" value="PQO35951.1"/>
    <property type="molecule type" value="Genomic_DNA"/>
</dbReference>
<dbReference type="PANTHER" id="PTHR46513">
    <property type="entry name" value="VITELLOGENIN RECEPTOR-LIKE PROTEIN-RELATED-RELATED"/>
    <property type="match status" value="1"/>
</dbReference>
<dbReference type="OrthoDB" id="219959at2"/>
<proteinExistence type="predicted"/>
<feature type="transmembrane region" description="Helical" evidence="2">
    <location>
        <begin position="93"/>
        <end position="111"/>
    </location>
</feature>
<sequence>MARPNLVSPDQPLLVRVLLNIYQFAASLGLAVVLLSLMAIALIFATFVEATFNTDVVQFYVYRSWWFGLIYALLGVNIFCAAAIRYPWKRHQTGFVITHIGLLMLLLSGAISRSKGIDAQVHVWENHASELAFDNAYYFDLRIDNEAGEPPMSLGMPKETVERHAVDFAPGMFNWSAYGEGFANWKVAEPELARWFSPIFYASLRNRAGNVLYDQDNIRLEVLDYYADCRWWENTPTVQLMMSMPSMQQRMADGRMQDGEESWVPIRLSVFNAPQQPKYRFGVGDSQRSGGGTMTFYMAGSRAATEAFLKCVPEEGSIGPKGQAILFADGKTTVIQIEEQLEKEPQNLPGTNLKYQVKAYYPTAQLDQVGGQEFSWVEVPEDEGAEPRNPTVVIELLDGDKKVDELTLLANMPQMNMQAYDSNVFGHYWYDFGEKDAAELMRGEGGSRIDLIQGVAEGAADENDPAAKRVFYRYWNRKKVVASGELKGNATKVDAVEAFKMPIATLMMYVQSFVPSERPKPQPEKKPFGSSGPMGNTPAVKVRLTVDDSTEEFWLRAHLNEPDVGLDERSTLHTVKVGDRQVKLSMPIQSYPIGFRIYLQQFERRLDPGTSQPSHYSSDVHYLDRLKDRYVMRLSGGSISPLNFLGEINATSVAVHGQNLIWIDANTRSKAILSADLADPTVPAEQLIASAGTEPRNLTISEDGSQLFWIAKQMNRLNGREADVLMQANADGSEKKVIGLFDRSPSGLAVDTEGGWAYFGNVAEKSIGRLKLDGSDVENKWLESAGSVTAVALDRKNRTLYFADDLNNMIGKSTLDSPSISPVYTYKSDGQPNGIAVDSDRGLLYWTDVKPNGIDPTARKHLNDPKYYGGDAPKEQEINTAIRMLSLDGKSKDPQMIHNDLMDGLDGIAVDLASGDVYFTQRALLKRDVWITMNAPDDFTEPAGGRDLRIFQESFDGPYLAGTPEYREFVPERSNDSEVYKSVFSVNYDPGTALRYWGCLFVIGGIACMFYMRAYFFKTKRTSDPKARAKAHPAKIQSEVVTR</sequence>
<gene>
    <name evidence="3" type="ORF">C5Y83_08460</name>
</gene>
<feature type="transmembrane region" description="Helical" evidence="2">
    <location>
        <begin position="21"/>
        <end position="45"/>
    </location>
</feature>
<keyword evidence="2" id="KW-0812">Transmembrane</keyword>
<dbReference type="Proteomes" id="UP000238322">
    <property type="component" value="Unassembled WGS sequence"/>
</dbReference>